<dbReference type="Gramene" id="Solyc12g049030.1.1">
    <property type="protein sequence ID" value="Solyc12g049030.1.1.1"/>
    <property type="gene ID" value="Solyc12g049030.1"/>
</dbReference>
<reference evidence="10" key="2">
    <citation type="submission" date="2019-01" db="UniProtKB">
        <authorList>
            <consortium name="EnsemblPlants"/>
        </authorList>
    </citation>
    <scope>IDENTIFICATION</scope>
    <source>
        <strain evidence="10">cv. Heinz 1706</strain>
    </source>
</reference>
<evidence type="ECO:0000256" key="4">
    <source>
        <dbReference type="ARBA" id="ARBA00023002"/>
    </source>
</evidence>
<keyword evidence="5 7" id="KW-0472">Membrane</keyword>
<dbReference type="Proteomes" id="UP000004994">
    <property type="component" value="Chromosome 12"/>
</dbReference>
<dbReference type="CDD" id="cd03507">
    <property type="entry name" value="Delta12-FADS-like"/>
    <property type="match status" value="1"/>
</dbReference>
<feature type="transmembrane region" description="Helical" evidence="7">
    <location>
        <begin position="86"/>
        <end position="105"/>
    </location>
</feature>
<reference evidence="10" key="1">
    <citation type="journal article" date="2012" name="Nature">
        <title>The tomato genome sequence provides insights into fleshy fruit evolution.</title>
        <authorList>
            <consortium name="Tomato Genome Consortium"/>
        </authorList>
    </citation>
    <scope>NUCLEOTIDE SEQUENCE [LARGE SCALE GENOMIC DNA]</scope>
    <source>
        <strain evidence="10">cv. Heinz 1706</strain>
    </source>
</reference>
<dbReference type="PaxDb" id="4081-Solyc12g049030.1.1"/>
<dbReference type="AlphaFoldDB" id="A0A3Q7JWF6"/>
<dbReference type="KEGG" id="sly:101255474"/>
<evidence type="ECO:0000256" key="5">
    <source>
        <dbReference type="ARBA" id="ARBA00023136"/>
    </source>
</evidence>
<keyword evidence="4" id="KW-0560">Oxidoreductase</keyword>
<dbReference type="GO" id="GO:0016491">
    <property type="term" value="F:oxidoreductase activity"/>
    <property type="evidence" value="ECO:0000318"/>
    <property type="project" value="GO_Central"/>
</dbReference>
<gene>
    <name evidence="10" type="primary">SlFAD2-7</name>
</gene>
<dbReference type="EnsemblPlants" id="Solyc12g049030.1.1">
    <property type="protein sequence ID" value="Solyc12g049030.1.1.1"/>
    <property type="gene ID" value="Solyc12g049030.1"/>
</dbReference>
<dbReference type="GeneID" id="101255474"/>
<dbReference type="STRING" id="4081.A0A3Q7JWF6"/>
<feature type="transmembrane region" description="Helical" evidence="7">
    <location>
        <begin position="117"/>
        <end position="137"/>
    </location>
</feature>
<evidence type="ECO:0000259" key="9">
    <source>
        <dbReference type="Pfam" id="PF11960"/>
    </source>
</evidence>
<evidence type="ECO:0000313" key="10">
    <source>
        <dbReference type="EnsemblPlants" id="Solyc12g049030.1.1.1"/>
    </source>
</evidence>
<sequence length="384" mass="44594">MGGGGNMSVPTTKTEQKKNPLQRAPISKPPFTLSDIKKAIPPHCFERSLIRSSYYVVHDLVLIYIFYYIASTYFHTLPSPYSYLAWFAYWIVQGCVSTGIWVNAHECGHQAFSHYPLINDTIGFILHSALLTPYFSWKYSHRRHHSNTASLENDENYVPKTKSELKWFTKAYANNPLGRLFILVFTLTVGLPLYYAINVAGRPYDRFASHYNPYSPIYNNRERLQIYISDIGVIATSYVLYRVACTQGLTWLVCIYGVPLLIVNGFIVLITFLHHTHSSLPHYDSQEWNWLRGALATVDRDYGVLNYFFHNIADTHVMHHLFSSIPHYHAIEATKAIKPVLGEYYQYDGTPIYKAMWRDFKECIYVEKDNESQEKGVYWYKNNI</sequence>
<proteinExistence type="inferred from homology"/>
<protein>
    <recommendedName>
        <fullName evidence="12">Fatty acid desaturase domain-containing protein</fullName>
    </recommendedName>
</protein>
<feature type="transmembrane region" description="Helical" evidence="7">
    <location>
        <begin position="249"/>
        <end position="273"/>
    </location>
</feature>
<accession>A0A3Q7JWF6</accession>
<keyword evidence="7" id="KW-0812">Transmembrane</keyword>
<feature type="transmembrane region" description="Helical" evidence="7">
    <location>
        <begin position="224"/>
        <end position="243"/>
    </location>
</feature>
<dbReference type="RefSeq" id="XP_004252384.1">
    <property type="nucleotide sequence ID" value="XM_004252336.5"/>
</dbReference>
<comment type="similarity">
    <text evidence="3">Belongs to the fatty acid desaturase type 1 family.</text>
</comment>
<comment type="subcellular location">
    <subcellularLocation>
        <location evidence="1">Membrane</location>
    </subcellularLocation>
</comment>
<dbReference type="InParanoid" id="A0A3Q7JWF6"/>
<dbReference type="GO" id="GO:0016717">
    <property type="term" value="F:oxidoreductase activity, acting on paired donors, with oxidation of a pair of donors resulting in the reduction of molecular oxygen to two molecules of water"/>
    <property type="evidence" value="ECO:0007669"/>
    <property type="project" value="InterPro"/>
</dbReference>
<dbReference type="Pfam" id="PF00487">
    <property type="entry name" value="FA_desaturase"/>
    <property type="match status" value="1"/>
</dbReference>
<dbReference type="GO" id="GO:0016020">
    <property type="term" value="C:membrane"/>
    <property type="evidence" value="ECO:0007669"/>
    <property type="project" value="UniProtKB-SubCell"/>
</dbReference>
<feature type="domain" description="Fatty acid desaturase N-terminal" evidence="9">
    <location>
        <begin position="23"/>
        <end position="64"/>
    </location>
</feature>
<dbReference type="InterPro" id="IPR005804">
    <property type="entry name" value="FA_desaturase_dom"/>
</dbReference>
<feature type="transmembrane region" description="Helical" evidence="7">
    <location>
        <begin position="177"/>
        <end position="197"/>
    </location>
</feature>
<dbReference type="Pfam" id="PF11960">
    <property type="entry name" value="DUF3474"/>
    <property type="match status" value="1"/>
</dbReference>
<keyword evidence="11" id="KW-1185">Reference proteome</keyword>
<evidence type="ECO:0008006" key="12">
    <source>
        <dbReference type="Google" id="ProtNLM"/>
    </source>
</evidence>
<feature type="domain" description="Fatty acid desaturase" evidence="8">
    <location>
        <begin position="85"/>
        <end position="347"/>
    </location>
</feature>
<feature type="region of interest" description="Disordered" evidence="6">
    <location>
        <begin position="1"/>
        <end position="28"/>
    </location>
</feature>
<evidence type="ECO:0000256" key="6">
    <source>
        <dbReference type="SAM" id="MobiDB-lite"/>
    </source>
</evidence>
<dbReference type="GO" id="GO:0006629">
    <property type="term" value="P:lipid metabolic process"/>
    <property type="evidence" value="ECO:0007669"/>
    <property type="project" value="InterPro"/>
</dbReference>
<organism evidence="10">
    <name type="scientific">Solanum lycopersicum</name>
    <name type="common">Tomato</name>
    <name type="synonym">Lycopersicon esculentum</name>
    <dbReference type="NCBI Taxonomy" id="4081"/>
    <lineage>
        <taxon>Eukaryota</taxon>
        <taxon>Viridiplantae</taxon>
        <taxon>Streptophyta</taxon>
        <taxon>Embryophyta</taxon>
        <taxon>Tracheophyta</taxon>
        <taxon>Spermatophyta</taxon>
        <taxon>Magnoliopsida</taxon>
        <taxon>eudicotyledons</taxon>
        <taxon>Gunneridae</taxon>
        <taxon>Pentapetalae</taxon>
        <taxon>asterids</taxon>
        <taxon>lamiids</taxon>
        <taxon>Solanales</taxon>
        <taxon>Solanaceae</taxon>
        <taxon>Solanoideae</taxon>
        <taxon>Solaneae</taxon>
        <taxon>Solanum</taxon>
        <taxon>Solanum subgen. Lycopersicon</taxon>
    </lineage>
</organism>
<dbReference type="OMA" id="YLAWFAY"/>
<evidence type="ECO:0000256" key="1">
    <source>
        <dbReference type="ARBA" id="ARBA00004370"/>
    </source>
</evidence>
<dbReference type="PANTHER" id="PTHR32100">
    <property type="entry name" value="OMEGA-6 FATTY ACID DESATURASE, CHLOROPLASTIC"/>
    <property type="match status" value="1"/>
</dbReference>
<comment type="pathway">
    <text evidence="2">Lipid metabolism.</text>
</comment>
<evidence type="ECO:0000256" key="7">
    <source>
        <dbReference type="SAM" id="Phobius"/>
    </source>
</evidence>
<evidence type="ECO:0000256" key="2">
    <source>
        <dbReference type="ARBA" id="ARBA00005189"/>
    </source>
</evidence>
<keyword evidence="7" id="KW-1133">Transmembrane helix</keyword>
<evidence type="ECO:0000259" key="8">
    <source>
        <dbReference type="Pfam" id="PF00487"/>
    </source>
</evidence>
<evidence type="ECO:0000256" key="3">
    <source>
        <dbReference type="ARBA" id="ARBA00009295"/>
    </source>
</evidence>
<feature type="transmembrane region" description="Helical" evidence="7">
    <location>
        <begin position="55"/>
        <end position="74"/>
    </location>
</feature>
<dbReference type="InterPro" id="IPR021863">
    <property type="entry name" value="FAS_N"/>
</dbReference>
<evidence type="ECO:0000313" key="11">
    <source>
        <dbReference type="Proteomes" id="UP000004994"/>
    </source>
</evidence>
<dbReference type="InterPro" id="IPR012171">
    <property type="entry name" value="Fatty_acid_desaturase"/>
</dbReference>
<name>A0A3Q7JWF6_SOLLC</name>
<dbReference type="OrthoDB" id="1461976at2759"/>